<evidence type="ECO:0000256" key="2">
    <source>
        <dbReference type="ARBA" id="ARBA00022473"/>
    </source>
</evidence>
<sequence>MTGRARARARGRARGQEIAQHVGAAASQQPGFGQPRPPQPLSDADLIGRGRQRGPVGAAAKSQELQISAGFQELSLAERGGRRRDFHDLGVNTRQNLDHVKESKTGSSGIIVRLSTNHFRLTSRPQWALYQYHIDYSPLMEARRLRSALLFQHEDLIGRCHAFDGTILFLPKRLQHKVTEVFSQTRNGEHVKITITLTNELPPTSPTCLQFYNIIFRRCGRGPGPRGLASQTRFEFVFRTPSSASRPVPAPGDPAPPAQCSRLCSDLSPPRLLKIMNLQQIGRNYYNPSDPIDIPNHRLVIWPGFTTSILQYEHNIMLCTDVSHKVLRSETVLDFMFSLYQQTEEHRFQEQVSKELVGLIVLTKYNNKTYRVDDIDWDQNPNSTFKKADGSEVSFLEYYRKQYNQEITDLKQPVLVSQPKRRRGPGGVLPGPAMLIPELCYLTGLTDKMRNDFNVMKDLAVHTRLTPEQRQREVGRLIDYIHKDDNVQRELRDWGLSFDSNLLSFSGRVLQAEKIHQGGKTFEYNPQFADWSKETRGAPLISVKPLDNWLLVYTRRNYEAANSLVQNLFKVTPAMGIQMKKAVMIEVDDRTEAYLRVLQQKVTSDTQIVVCLLSSNRKDKYDAIKKYLCTDCPTPSQCVVARTLGKQQTVMAIATKIALQMNCKMGGELWRVDMPLKLVMIVGIDCYHDTTAGRRSIAGFVASINEGMTRTRSRPVGLLRVVYRFLCRSRTRHWRVRSGESRAHGCGLTPRSVRSWFSRCVFQDRGQELVDGLKVCLQETCPEATALPVPSRVGARLPRGLTCVSGSAAAALRAWNTCNEYMPSRIIVYRDGVGDGQLKTLVNYEVPQFLDCLKSVGRGYNERLTCRRSPGRAGLRGRLGLSPRLTVIVVKKRVNARFFAQSGGRLQNPLPAPSSTWRSPAPSAALEPPSTGPGAEHACLGEPVTGGPGPGGCRYDFFIVSQAVRSGSVSPTHYNVIYDSSGLKPDHIQRLTYKLCHVYYNWPGVIRVPAPCQYAHKLAFLVGQSIHREPNLSLSNRLYYL</sequence>
<evidence type="ECO:0000256" key="5">
    <source>
        <dbReference type="ARBA" id="ARBA00022801"/>
    </source>
</evidence>
<dbReference type="GO" id="GO:0016787">
    <property type="term" value="F:hydrolase activity"/>
    <property type="evidence" value="ECO:0007669"/>
    <property type="project" value="UniProtKB-KW"/>
</dbReference>
<evidence type="ECO:0000313" key="14">
    <source>
        <dbReference type="Proteomes" id="UP001177744"/>
    </source>
</evidence>
<accession>A0AA40LD12</accession>
<keyword evidence="2" id="KW-0217">Developmental protein</keyword>
<dbReference type="PANTHER" id="PTHR22891">
    <property type="entry name" value="EUKARYOTIC TRANSLATION INITIATION FACTOR 2C"/>
    <property type="match status" value="1"/>
</dbReference>
<dbReference type="Pfam" id="PF02171">
    <property type="entry name" value="Piwi"/>
    <property type="match status" value="3"/>
</dbReference>
<evidence type="ECO:0000256" key="3">
    <source>
        <dbReference type="ARBA" id="ARBA00022481"/>
    </source>
</evidence>
<dbReference type="InterPro" id="IPR036085">
    <property type="entry name" value="PAZ_dom_sf"/>
</dbReference>
<comment type="similarity">
    <text evidence="9">Belongs to the argonaute family. Piwi subfamily.</text>
</comment>
<evidence type="ECO:0000256" key="6">
    <source>
        <dbReference type="ARBA" id="ARBA00022845"/>
    </source>
</evidence>
<dbReference type="SMART" id="SM01379">
    <property type="entry name" value="GAGE"/>
    <property type="match status" value="1"/>
</dbReference>
<proteinExistence type="inferred from homology"/>
<evidence type="ECO:0000256" key="1">
    <source>
        <dbReference type="ARBA" id="ARBA00004496"/>
    </source>
</evidence>
<dbReference type="Pfam" id="PF08699">
    <property type="entry name" value="ArgoL1"/>
    <property type="match status" value="1"/>
</dbReference>
<keyword evidence="6" id="KW-0810">Translation regulation</keyword>
<dbReference type="Pfam" id="PF02170">
    <property type="entry name" value="PAZ"/>
    <property type="match status" value="1"/>
</dbReference>
<dbReference type="SUPFAM" id="SSF101690">
    <property type="entry name" value="PAZ domain"/>
    <property type="match status" value="2"/>
</dbReference>
<dbReference type="SUPFAM" id="SSF53098">
    <property type="entry name" value="Ribonuclease H-like"/>
    <property type="match status" value="1"/>
</dbReference>
<dbReference type="SMART" id="SM00949">
    <property type="entry name" value="PAZ"/>
    <property type="match status" value="1"/>
</dbReference>
<reference evidence="13" key="1">
    <citation type="submission" date="2023-06" db="EMBL/GenBank/DDBJ databases">
        <title>Reference genome for the Northern bat (Eptesicus nilssonii), a most northern bat species.</title>
        <authorList>
            <person name="Laine V.N."/>
            <person name="Pulliainen A.T."/>
            <person name="Lilley T.M."/>
        </authorList>
    </citation>
    <scope>NUCLEOTIDE SEQUENCE</scope>
    <source>
        <strain evidence="13">BLF_Eptnil</strain>
        <tissue evidence="13">Kidney</tissue>
    </source>
</reference>
<keyword evidence="4" id="KW-0963">Cytoplasm</keyword>
<feature type="region of interest" description="Disordered" evidence="10">
    <location>
        <begin position="1"/>
        <end position="60"/>
    </location>
</feature>
<evidence type="ECO:0000256" key="8">
    <source>
        <dbReference type="ARBA" id="ARBA00023158"/>
    </source>
</evidence>
<evidence type="ECO:0000256" key="4">
    <source>
        <dbReference type="ARBA" id="ARBA00022490"/>
    </source>
</evidence>
<dbReference type="InterPro" id="IPR003165">
    <property type="entry name" value="Piwi"/>
</dbReference>
<dbReference type="CDD" id="cd04658">
    <property type="entry name" value="Piwi_piwi-like_Euk"/>
    <property type="match status" value="1"/>
</dbReference>
<feature type="compositionally biased region" description="Basic residues" evidence="10">
    <location>
        <begin position="1"/>
        <end position="13"/>
    </location>
</feature>
<feature type="domain" description="Piwi" evidence="12">
    <location>
        <begin position="608"/>
        <end position="1027"/>
    </location>
</feature>
<evidence type="ECO:0000259" key="11">
    <source>
        <dbReference type="PROSITE" id="PS50821"/>
    </source>
</evidence>
<dbReference type="GO" id="GO:0007286">
    <property type="term" value="P:spermatid development"/>
    <property type="evidence" value="ECO:0007669"/>
    <property type="project" value="UniProtKB-ARBA"/>
</dbReference>
<gene>
    <name evidence="13" type="ORF">QTO34_011797</name>
</gene>
<dbReference type="GO" id="GO:0034584">
    <property type="term" value="F:piRNA binding"/>
    <property type="evidence" value="ECO:0007669"/>
    <property type="project" value="UniProtKB-ARBA"/>
</dbReference>
<dbReference type="FunFam" id="2.170.260.10:FF:000003">
    <property type="entry name" value="Piwi-like RNA-mediated gene silencing 2"/>
    <property type="match status" value="1"/>
</dbReference>
<dbReference type="GO" id="GO:0031047">
    <property type="term" value="P:regulatory ncRNA-mediated gene silencing"/>
    <property type="evidence" value="ECO:0007669"/>
    <property type="project" value="UniProtKB-KW"/>
</dbReference>
<dbReference type="FunFam" id="3.40.50.2300:FF:000131">
    <property type="entry name" value="Piwi-like RNA-mediated gene silencing 1"/>
    <property type="match status" value="1"/>
</dbReference>
<keyword evidence="14" id="KW-1185">Reference proteome</keyword>
<dbReference type="Gene3D" id="3.40.50.2300">
    <property type="match status" value="1"/>
</dbReference>
<keyword evidence="8" id="KW-0943">RNA-mediated gene silencing</keyword>
<dbReference type="Gene3D" id="3.30.420.10">
    <property type="entry name" value="Ribonuclease H-like superfamily/Ribonuclease H"/>
    <property type="match status" value="1"/>
</dbReference>
<dbReference type="InterPro" id="IPR003100">
    <property type="entry name" value="PAZ_dom"/>
</dbReference>
<dbReference type="GO" id="GO:0006417">
    <property type="term" value="P:regulation of translation"/>
    <property type="evidence" value="ECO:0007669"/>
    <property type="project" value="UniProtKB-KW"/>
</dbReference>
<dbReference type="Pfam" id="PF23278">
    <property type="entry name" value="Piwi_N"/>
    <property type="match status" value="1"/>
</dbReference>
<dbReference type="InterPro" id="IPR012337">
    <property type="entry name" value="RNaseH-like_sf"/>
</dbReference>
<dbReference type="InterPro" id="IPR014811">
    <property type="entry name" value="ArgoL1"/>
</dbReference>
<feature type="domain" description="PAZ" evidence="11">
    <location>
        <begin position="331"/>
        <end position="444"/>
    </location>
</feature>
<dbReference type="PROSITE" id="PS50821">
    <property type="entry name" value="PAZ"/>
    <property type="match status" value="1"/>
</dbReference>
<dbReference type="SMART" id="SM00950">
    <property type="entry name" value="Piwi"/>
    <property type="match status" value="1"/>
</dbReference>
<evidence type="ECO:0000256" key="10">
    <source>
        <dbReference type="SAM" id="MobiDB-lite"/>
    </source>
</evidence>
<dbReference type="Gene3D" id="2.170.260.10">
    <property type="entry name" value="paz domain"/>
    <property type="match status" value="1"/>
</dbReference>
<keyword evidence="3" id="KW-0488">Methylation</keyword>
<dbReference type="Pfam" id="PF05831">
    <property type="entry name" value="GAGE"/>
    <property type="match status" value="1"/>
</dbReference>
<organism evidence="13 14">
    <name type="scientific">Cnephaeus nilssonii</name>
    <name type="common">Northern bat</name>
    <name type="synonym">Eptesicus nilssonii</name>
    <dbReference type="NCBI Taxonomy" id="3371016"/>
    <lineage>
        <taxon>Eukaryota</taxon>
        <taxon>Metazoa</taxon>
        <taxon>Chordata</taxon>
        <taxon>Craniata</taxon>
        <taxon>Vertebrata</taxon>
        <taxon>Euteleostomi</taxon>
        <taxon>Mammalia</taxon>
        <taxon>Eutheria</taxon>
        <taxon>Laurasiatheria</taxon>
        <taxon>Chiroptera</taxon>
        <taxon>Yangochiroptera</taxon>
        <taxon>Vespertilionidae</taxon>
        <taxon>Cnephaeus</taxon>
    </lineage>
</organism>
<dbReference type="Proteomes" id="UP001177744">
    <property type="component" value="Unassembled WGS sequence"/>
</dbReference>
<evidence type="ECO:0008006" key="15">
    <source>
        <dbReference type="Google" id="ProtNLM"/>
    </source>
</evidence>
<dbReference type="AlphaFoldDB" id="A0AA40LD12"/>
<dbReference type="InterPro" id="IPR036397">
    <property type="entry name" value="RNaseH_sf"/>
</dbReference>
<comment type="caution">
    <text evidence="13">The sequence shown here is derived from an EMBL/GenBank/DDBJ whole genome shotgun (WGS) entry which is preliminary data.</text>
</comment>
<comment type="subcellular location">
    <subcellularLocation>
        <location evidence="1">Cytoplasm</location>
    </subcellularLocation>
</comment>
<protein>
    <recommendedName>
        <fullName evidence="15">Piwi-like protein 1</fullName>
    </recommendedName>
</protein>
<feature type="region of interest" description="Disordered" evidence="10">
    <location>
        <begin position="907"/>
        <end position="943"/>
    </location>
</feature>
<evidence type="ECO:0000256" key="7">
    <source>
        <dbReference type="ARBA" id="ARBA00022884"/>
    </source>
</evidence>
<evidence type="ECO:0000259" key="12">
    <source>
        <dbReference type="PROSITE" id="PS50822"/>
    </source>
</evidence>
<name>A0AA40LD12_CNENI</name>
<dbReference type="PROSITE" id="PS50822">
    <property type="entry name" value="PIWI"/>
    <property type="match status" value="1"/>
</dbReference>
<dbReference type="EMBL" id="JAULJE010000023">
    <property type="protein sequence ID" value="KAK1328230.1"/>
    <property type="molecule type" value="Genomic_DNA"/>
</dbReference>
<dbReference type="GO" id="GO:0005737">
    <property type="term" value="C:cytoplasm"/>
    <property type="evidence" value="ECO:0007669"/>
    <property type="project" value="UniProtKB-SubCell"/>
</dbReference>
<dbReference type="CDD" id="cd02845">
    <property type="entry name" value="PAZ_piwi_like"/>
    <property type="match status" value="1"/>
</dbReference>
<evidence type="ECO:0000256" key="9">
    <source>
        <dbReference type="ARBA" id="ARBA00038291"/>
    </source>
</evidence>
<evidence type="ECO:0000313" key="13">
    <source>
        <dbReference type="EMBL" id="KAK1328230.1"/>
    </source>
</evidence>
<keyword evidence="5" id="KW-0378">Hydrolase</keyword>
<dbReference type="InterPro" id="IPR031320">
    <property type="entry name" value="GAGE"/>
</dbReference>
<keyword evidence="7" id="KW-0694">RNA-binding</keyword>
<feature type="compositionally biased region" description="Low complexity" evidence="10">
    <location>
        <begin position="919"/>
        <end position="929"/>
    </location>
</feature>